<dbReference type="EMBL" id="UOGF01000016">
    <property type="protein sequence ID" value="VAX26606.1"/>
    <property type="molecule type" value="Genomic_DNA"/>
</dbReference>
<reference evidence="1" key="1">
    <citation type="submission" date="2018-06" db="EMBL/GenBank/DDBJ databases">
        <authorList>
            <person name="Zhirakovskaya E."/>
        </authorList>
    </citation>
    <scope>NUCLEOTIDE SEQUENCE</scope>
</reference>
<dbReference type="AlphaFoldDB" id="A0A3B1C7V2"/>
<dbReference type="SUPFAM" id="SSF75169">
    <property type="entry name" value="DsrEFH-like"/>
    <property type="match status" value="1"/>
</dbReference>
<name>A0A3B1C7V2_9ZZZZ</name>
<proteinExistence type="predicted"/>
<evidence type="ECO:0000313" key="1">
    <source>
        <dbReference type="EMBL" id="VAX26606.1"/>
    </source>
</evidence>
<organism evidence="1">
    <name type="scientific">hydrothermal vent metagenome</name>
    <dbReference type="NCBI Taxonomy" id="652676"/>
    <lineage>
        <taxon>unclassified sequences</taxon>
        <taxon>metagenomes</taxon>
        <taxon>ecological metagenomes</taxon>
    </lineage>
</organism>
<dbReference type="InterPro" id="IPR027396">
    <property type="entry name" value="DsrEFH-like"/>
</dbReference>
<accession>A0A3B1C7V2</accession>
<dbReference type="Gene3D" id="3.40.1260.10">
    <property type="entry name" value="DsrEFH-like"/>
    <property type="match status" value="1"/>
</dbReference>
<sequence length="103" mass="11303">MSKKKLGILLSTAPDHPNLKTAMGLIQAALEKDILCYLYLVDEGVQNINEAQLEALTQKGLKLFLCAYGAQRYQIPVSDKAVFGGLVVLSDLVKGCERFISFN</sequence>
<gene>
    <name evidence="1" type="ORF">MNBD_NITROSPIRAE01-939</name>
</gene>
<dbReference type="Pfam" id="PF02635">
    <property type="entry name" value="DsrE"/>
    <property type="match status" value="1"/>
</dbReference>
<dbReference type="InterPro" id="IPR003787">
    <property type="entry name" value="Sulphur_relay_DsrE/F-like"/>
</dbReference>
<protein>
    <submittedName>
        <fullName evidence="1">Uncharacterized protein</fullName>
    </submittedName>
</protein>